<evidence type="ECO:0000256" key="1">
    <source>
        <dbReference type="ARBA" id="ARBA00008069"/>
    </source>
</evidence>
<dbReference type="Pfam" id="PF01425">
    <property type="entry name" value="Amidase"/>
    <property type="match status" value="1"/>
</dbReference>
<dbReference type="InterPro" id="IPR023631">
    <property type="entry name" value="Amidase_dom"/>
</dbReference>
<accession>A0A1F8F1J7</accession>
<comment type="catalytic activity">
    <reaction evidence="6 7">
        <text>L-glutamyl-tRNA(Gln) + L-glutamine + ATP + H2O = L-glutaminyl-tRNA(Gln) + L-glutamate + ADP + phosphate + H(+)</text>
        <dbReference type="Rhea" id="RHEA:17521"/>
        <dbReference type="Rhea" id="RHEA-COMP:9681"/>
        <dbReference type="Rhea" id="RHEA-COMP:9684"/>
        <dbReference type="ChEBI" id="CHEBI:15377"/>
        <dbReference type="ChEBI" id="CHEBI:15378"/>
        <dbReference type="ChEBI" id="CHEBI:29985"/>
        <dbReference type="ChEBI" id="CHEBI:30616"/>
        <dbReference type="ChEBI" id="CHEBI:43474"/>
        <dbReference type="ChEBI" id="CHEBI:58359"/>
        <dbReference type="ChEBI" id="CHEBI:78520"/>
        <dbReference type="ChEBI" id="CHEBI:78521"/>
        <dbReference type="ChEBI" id="CHEBI:456216"/>
        <dbReference type="EC" id="6.3.5.7"/>
    </reaction>
</comment>
<evidence type="ECO:0000256" key="5">
    <source>
        <dbReference type="ARBA" id="ARBA00022917"/>
    </source>
</evidence>
<sequence length="471" mass="50156">MGEKNYTITDIQKGLKNNEFALAEIFNSYISKIKKENPKLNAYLSTFNMVNGSLAGARPVETKSLYGVPCAIKDNMLLEGTIATAGSKILENYISAYDATAVRKLKESGALFLGKTNLDEFAMGSSTENSAFGPTKNPLDTSRVPGGSSGGSAAAVAADLCVFALGSDTGGSIRQPAAFCGVVGLKPTYGRVSRSGLIAMASSLDQIGPITKNVYDAALILNAVAGQDPYDSTTAPVQTPDFTHGLTDNIRGLRVGVPKEFFGSGLDGEVAEKVKQAIARLEDMGAKIIDISLPHAEYSLAAYYIVMPCEVSANLARFDGIRYGHSSKNSDNLSDVYLNSRAEGFGAEPKRRIMLGTYALSSGYYDAYYLKAQKVRAVIKQDFNKAFAKVDVIAGPTTPTVAFKIGEKSDNPLSMYLSDIYTVPVNLAGLPAISVPCGIGKNSGLPVGFQIIGRMFDEKTVLHVAYQLENA</sequence>
<evidence type="ECO:0000256" key="2">
    <source>
        <dbReference type="ARBA" id="ARBA00022598"/>
    </source>
</evidence>
<dbReference type="GO" id="GO:0016740">
    <property type="term" value="F:transferase activity"/>
    <property type="evidence" value="ECO:0007669"/>
    <property type="project" value="UniProtKB-KW"/>
</dbReference>
<evidence type="ECO:0000259" key="9">
    <source>
        <dbReference type="Pfam" id="PF01425"/>
    </source>
</evidence>
<proteinExistence type="inferred from homology"/>
<comment type="caution">
    <text evidence="10">The sequence shown here is derived from an EMBL/GenBank/DDBJ whole genome shotgun (WGS) entry which is preliminary data.</text>
</comment>
<dbReference type="InterPro" id="IPR036928">
    <property type="entry name" value="AS_sf"/>
</dbReference>
<feature type="domain" description="Amidase" evidence="9">
    <location>
        <begin position="24"/>
        <end position="462"/>
    </location>
</feature>
<evidence type="ECO:0000256" key="8">
    <source>
        <dbReference type="SAM" id="MobiDB-lite"/>
    </source>
</evidence>
<dbReference type="SUPFAM" id="SSF75304">
    <property type="entry name" value="Amidase signature (AS) enzymes"/>
    <property type="match status" value="1"/>
</dbReference>
<evidence type="ECO:0000313" key="10">
    <source>
        <dbReference type="EMBL" id="OGN06116.1"/>
    </source>
</evidence>
<dbReference type="PROSITE" id="PS00571">
    <property type="entry name" value="AMIDASES"/>
    <property type="match status" value="1"/>
</dbReference>
<evidence type="ECO:0000256" key="7">
    <source>
        <dbReference type="HAMAP-Rule" id="MF_00120"/>
    </source>
</evidence>
<dbReference type="InterPro" id="IPR020556">
    <property type="entry name" value="Amidase_CS"/>
</dbReference>
<dbReference type="HAMAP" id="MF_00120">
    <property type="entry name" value="GatA"/>
    <property type="match status" value="1"/>
</dbReference>
<keyword evidence="4 7" id="KW-0067">ATP-binding</keyword>
<dbReference type="InterPro" id="IPR000120">
    <property type="entry name" value="Amidase"/>
</dbReference>
<dbReference type="Gene3D" id="3.90.1300.10">
    <property type="entry name" value="Amidase signature (AS) domain"/>
    <property type="match status" value="1"/>
</dbReference>
<dbReference type="GO" id="GO:0030956">
    <property type="term" value="C:glutamyl-tRNA(Gln) amidotransferase complex"/>
    <property type="evidence" value="ECO:0007669"/>
    <property type="project" value="InterPro"/>
</dbReference>
<dbReference type="InterPro" id="IPR004412">
    <property type="entry name" value="GatA"/>
</dbReference>
<dbReference type="Proteomes" id="UP000178023">
    <property type="component" value="Unassembled WGS sequence"/>
</dbReference>
<dbReference type="GO" id="GO:0050567">
    <property type="term" value="F:glutaminyl-tRNA synthase (glutamine-hydrolyzing) activity"/>
    <property type="evidence" value="ECO:0007669"/>
    <property type="project" value="UniProtKB-UniRule"/>
</dbReference>
<keyword evidence="10" id="KW-0808">Transferase</keyword>
<keyword evidence="5 7" id="KW-0648">Protein biosynthesis</keyword>
<dbReference type="GO" id="GO:0005524">
    <property type="term" value="F:ATP binding"/>
    <property type="evidence" value="ECO:0007669"/>
    <property type="project" value="UniProtKB-KW"/>
</dbReference>
<comment type="function">
    <text evidence="7">Allows the formation of correctly charged Gln-tRNA(Gln) through the transamidation of misacylated Glu-tRNA(Gln) in organisms which lack glutaminyl-tRNA synthetase. The reaction takes place in the presence of glutamine and ATP through an activated gamma-phospho-Glu-tRNA(Gln).</text>
</comment>
<dbReference type="GO" id="GO:0006412">
    <property type="term" value="P:translation"/>
    <property type="evidence" value="ECO:0007669"/>
    <property type="project" value="UniProtKB-UniRule"/>
</dbReference>
<organism evidence="10 11">
    <name type="scientific">Candidatus Yanofskybacteria bacterium RIFCSPHIGHO2_01_FULL_45_42</name>
    <dbReference type="NCBI Taxonomy" id="1802671"/>
    <lineage>
        <taxon>Bacteria</taxon>
        <taxon>Candidatus Yanofskyibacteriota</taxon>
    </lineage>
</organism>
<dbReference type="EMBL" id="MGJL01000041">
    <property type="protein sequence ID" value="OGN06116.1"/>
    <property type="molecule type" value="Genomic_DNA"/>
</dbReference>
<name>A0A1F8F1J7_9BACT</name>
<comment type="similarity">
    <text evidence="1 7">Belongs to the amidase family. GatA subfamily.</text>
</comment>
<evidence type="ECO:0000256" key="6">
    <source>
        <dbReference type="ARBA" id="ARBA00047407"/>
    </source>
</evidence>
<feature type="region of interest" description="Disordered" evidence="8">
    <location>
        <begin position="127"/>
        <end position="146"/>
    </location>
</feature>
<dbReference type="NCBIfam" id="TIGR00132">
    <property type="entry name" value="gatA"/>
    <property type="match status" value="1"/>
</dbReference>
<keyword evidence="2 7" id="KW-0436">Ligase</keyword>
<keyword evidence="3 7" id="KW-0547">Nucleotide-binding</keyword>
<dbReference type="PANTHER" id="PTHR11895">
    <property type="entry name" value="TRANSAMIDASE"/>
    <property type="match status" value="1"/>
</dbReference>
<comment type="subunit">
    <text evidence="7">Heterotrimer of A, B and C subunits.</text>
</comment>
<reference evidence="10 11" key="1">
    <citation type="journal article" date="2016" name="Nat. Commun.">
        <title>Thousands of microbial genomes shed light on interconnected biogeochemical processes in an aquifer system.</title>
        <authorList>
            <person name="Anantharaman K."/>
            <person name="Brown C.T."/>
            <person name="Hug L.A."/>
            <person name="Sharon I."/>
            <person name="Castelle C.J."/>
            <person name="Probst A.J."/>
            <person name="Thomas B.C."/>
            <person name="Singh A."/>
            <person name="Wilkins M.J."/>
            <person name="Karaoz U."/>
            <person name="Brodie E.L."/>
            <person name="Williams K.H."/>
            <person name="Hubbard S.S."/>
            <person name="Banfield J.F."/>
        </authorList>
    </citation>
    <scope>NUCLEOTIDE SEQUENCE [LARGE SCALE GENOMIC DNA]</scope>
</reference>
<dbReference type="AlphaFoldDB" id="A0A1F8F1J7"/>
<dbReference type="EC" id="6.3.5.7" evidence="7"/>
<feature type="active site" description="Acyl-ester intermediate" evidence="7">
    <location>
        <position position="172"/>
    </location>
</feature>
<dbReference type="PANTHER" id="PTHR11895:SF151">
    <property type="entry name" value="GLUTAMYL-TRNA(GLN) AMIDOTRANSFERASE SUBUNIT A"/>
    <property type="match status" value="1"/>
</dbReference>
<evidence type="ECO:0000313" key="11">
    <source>
        <dbReference type="Proteomes" id="UP000178023"/>
    </source>
</evidence>
<evidence type="ECO:0000256" key="4">
    <source>
        <dbReference type="ARBA" id="ARBA00022840"/>
    </source>
</evidence>
<gene>
    <name evidence="7 10" type="primary">gatA</name>
    <name evidence="10" type="ORF">A2750_04130</name>
</gene>
<feature type="active site" description="Charge relay system" evidence="7">
    <location>
        <position position="73"/>
    </location>
</feature>
<evidence type="ECO:0000256" key="3">
    <source>
        <dbReference type="ARBA" id="ARBA00022741"/>
    </source>
</evidence>
<protein>
    <recommendedName>
        <fullName evidence="7">Glutamyl-tRNA(Gln) amidotransferase subunit A</fullName>
        <shortName evidence="7">Glu-ADT subunit A</shortName>
        <ecNumber evidence="7">6.3.5.7</ecNumber>
    </recommendedName>
</protein>
<feature type="active site" description="Charge relay system" evidence="7">
    <location>
        <position position="148"/>
    </location>
</feature>